<feature type="chain" id="PRO_5010384766" evidence="1">
    <location>
        <begin position="20"/>
        <end position="100"/>
    </location>
</feature>
<dbReference type="EMBL" id="FOPU01000016">
    <property type="protein sequence ID" value="SFH52188.1"/>
    <property type="molecule type" value="Genomic_DNA"/>
</dbReference>
<dbReference type="Proteomes" id="UP000183635">
    <property type="component" value="Unassembled WGS sequence"/>
</dbReference>
<dbReference type="Pfam" id="PF11720">
    <property type="entry name" value="Inhibitor_I78"/>
    <property type="match status" value="1"/>
</dbReference>
<evidence type="ECO:0000313" key="2">
    <source>
        <dbReference type="EMBL" id="SFH52188.1"/>
    </source>
</evidence>
<organism evidence="2 3">
    <name type="scientific">Paracoccus aminovorans</name>
    <dbReference type="NCBI Taxonomy" id="34004"/>
    <lineage>
        <taxon>Bacteria</taxon>
        <taxon>Pseudomonadati</taxon>
        <taxon>Pseudomonadota</taxon>
        <taxon>Alphaproteobacteria</taxon>
        <taxon>Rhodobacterales</taxon>
        <taxon>Paracoccaceae</taxon>
        <taxon>Paracoccus</taxon>
    </lineage>
</organism>
<proteinExistence type="predicted"/>
<evidence type="ECO:0000256" key="1">
    <source>
        <dbReference type="SAM" id="SignalP"/>
    </source>
</evidence>
<dbReference type="InterPro" id="IPR021719">
    <property type="entry name" value="Prot_inh_I78"/>
</dbReference>
<dbReference type="RefSeq" id="WP_074967912.1">
    <property type="nucleotide sequence ID" value="NZ_CBCRYP010000016.1"/>
</dbReference>
<evidence type="ECO:0000313" key="3">
    <source>
        <dbReference type="Proteomes" id="UP000183635"/>
    </source>
</evidence>
<reference evidence="2 3" key="1">
    <citation type="submission" date="2016-10" db="EMBL/GenBank/DDBJ databases">
        <authorList>
            <person name="de Groot N.N."/>
        </authorList>
    </citation>
    <scope>NUCLEOTIDE SEQUENCE [LARGE SCALE GENOMIC DNA]</scope>
    <source>
        <strain evidence="2 3">DSM 8537</strain>
    </source>
</reference>
<dbReference type="OrthoDB" id="8724542at2"/>
<feature type="signal peptide" evidence="1">
    <location>
        <begin position="1"/>
        <end position="19"/>
    </location>
</feature>
<keyword evidence="3" id="KW-1185">Reference proteome</keyword>
<gene>
    <name evidence="2" type="ORF">SAMN04488021_11650</name>
</gene>
<protein>
    <submittedName>
        <fullName evidence="2">Peptidase inhibitor I78 family protein</fullName>
    </submittedName>
</protein>
<keyword evidence="1" id="KW-0732">Signal</keyword>
<name>A0A1I3APU5_9RHOB</name>
<dbReference type="PROSITE" id="PS51257">
    <property type="entry name" value="PROKAR_LIPOPROTEIN"/>
    <property type="match status" value="1"/>
</dbReference>
<dbReference type="AlphaFoldDB" id="A0A1I3APU5"/>
<accession>A0A1I3APU5</accession>
<dbReference type="Gene3D" id="3.30.10.10">
    <property type="entry name" value="Trypsin Inhibitor V, subunit A"/>
    <property type="match status" value="1"/>
</dbReference>
<sequence length="100" mass="10310">MKPNFIAIAALSLAAITLAACKESTQAADANAAPGVCRAEAAEALTGKARLTDEQAMQATGASIVRQISPGQGVTMDYRQERVTVETDPASGKILRAFCG</sequence>